<dbReference type="Gene3D" id="3.40.50.1820">
    <property type="entry name" value="alpha/beta hydrolase"/>
    <property type="match status" value="1"/>
</dbReference>
<gene>
    <name evidence="2" type="ORF">LNV07_22460</name>
</gene>
<dbReference type="InterPro" id="IPR000801">
    <property type="entry name" value="Esterase-like"/>
</dbReference>
<comment type="caution">
    <text evidence="2">The sequence shown here is derived from an EMBL/GenBank/DDBJ whole genome shotgun (WGS) entry which is preliminary data.</text>
</comment>
<protein>
    <submittedName>
        <fullName evidence="2">Alpha/beta hydrolase</fullName>
    </submittedName>
</protein>
<evidence type="ECO:0000313" key="2">
    <source>
        <dbReference type="EMBL" id="MCV2370858.1"/>
    </source>
</evidence>
<dbReference type="RefSeq" id="WP_263573442.1">
    <property type="nucleotide sequence ID" value="NZ_JAJIRN010000011.1"/>
</dbReference>
<name>A0ABT2YLD4_9BURK</name>
<dbReference type="PANTHER" id="PTHR48098">
    <property type="entry name" value="ENTEROCHELIN ESTERASE-RELATED"/>
    <property type="match status" value="1"/>
</dbReference>
<dbReference type="EMBL" id="JAJIRN010000011">
    <property type="protein sequence ID" value="MCV2370858.1"/>
    <property type="molecule type" value="Genomic_DNA"/>
</dbReference>
<dbReference type="InterPro" id="IPR050583">
    <property type="entry name" value="Mycobacterial_A85_antigen"/>
</dbReference>
<evidence type="ECO:0000313" key="3">
    <source>
        <dbReference type="Proteomes" id="UP001209701"/>
    </source>
</evidence>
<organism evidence="2 3">
    <name type="scientific">Roseateles oligotrophus</name>
    <dbReference type="NCBI Taxonomy" id="1769250"/>
    <lineage>
        <taxon>Bacteria</taxon>
        <taxon>Pseudomonadati</taxon>
        <taxon>Pseudomonadota</taxon>
        <taxon>Betaproteobacteria</taxon>
        <taxon>Burkholderiales</taxon>
        <taxon>Sphaerotilaceae</taxon>
        <taxon>Roseateles</taxon>
    </lineage>
</organism>
<proteinExistence type="predicted"/>
<dbReference type="PANTHER" id="PTHR48098:SF6">
    <property type="entry name" value="FERRI-BACILLIBACTIN ESTERASE BESA"/>
    <property type="match status" value="1"/>
</dbReference>
<dbReference type="Pfam" id="PF00756">
    <property type="entry name" value="Esterase"/>
    <property type="match status" value="1"/>
</dbReference>
<evidence type="ECO:0000256" key="1">
    <source>
        <dbReference type="SAM" id="SignalP"/>
    </source>
</evidence>
<dbReference type="Proteomes" id="UP001209701">
    <property type="component" value="Unassembled WGS sequence"/>
</dbReference>
<feature type="chain" id="PRO_5046270921" evidence="1">
    <location>
        <begin position="26"/>
        <end position="293"/>
    </location>
</feature>
<dbReference type="GO" id="GO:0016787">
    <property type="term" value="F:hydrolase activity"/>
    <property type="evidence" value="ECO:0007669"/>
    <property type="project" value="UniProtKB-KW"/>
</dbReference>
<feature type="signal peptide" evidence="1">
    <location>
        <begin position="1"/>
        <end position="25"/>
    </location>
</feature>
<dbReference type="PROSITE" id="PS51257">
    <property type="entry name" value="PROKAR_LIPOPROTEIN"/>
    <property type="match status" value="1"/>
</dbReference>
<reference evidence="2 3" key="1">
    <citation type="submission" date="2021-11" db="EMBL/GenBank/DDBJ databases">
        <authorList>
            <person name="Liang Q."/>
            <person name="Mou H."/>
            <person name="Liu Z."/>
        </authorList>
    </citation>
    <scope>NUCLEOTIDE SEQUENCE [LARGE SCALE GENOMIC DNA]</scope>
    <source>
        <strain evidence="2 3">CHU3</strain>
    </source>
</reference>
<accession>A0ABT2YLD4</accession>
<keyword evidence="2" id="KW-0378">Hydrolase</keyword>
<dbReference type="SUPFAM" id="SSF53474">
    <property type="entry name" value="alpha/beta-Hydrolases"/>
    <property type="match status" value="1"/>
</dbReference>
<sequence length="293" mass="31020">MNKAMRLAIPLVLALSGAACGGSSATSPDTPAAPTSTAQSNVSLPAQLLEMPGLNRQRQLRIYLPPDYASSSAKRYPVLYMHDGQNLFDTATAYAGEWRVDESLNALAKGGKLELIVVGIDNGQAKRMSELNPWINPDPQFGAPEGDAYLDFIVKTVKPLIDSQYRTQPGPAHTGIMGSSMGGLISHYAVTQYPSVFGLAGVFSPSYWAGGSAALDHFSGKPAATDARLYLLMGGQEGGNMVSNVEKVNAALLRGGHPPANLSLKITPGAGHNEAFWASEFERAVLWMFAPGA</sequence>
<keyword evidence="1" id="KW-0732">Signal</keyword>
<dbReference type="InterPro" id="IPR029058">
    <property type="entry name" value="AB_hydrolase_fold"/>
</dbReference>
<keyword evidence="3" id="KW-1185">Reference proteome</keyword>